<keyword evidence="3" id="KW-1185">Reference proteome</keyword>
<accession>A0A182DYT4</accession>
<reference evidence="2 3" key="2">
    <citation type="submission" date="2018-08" db="EMBL/GenBank/DDBJ databases">
        <authorList>
            <person name="Laetsch R D."/>
            <person name="Stevens L."/>
            <person name="Kumar S."/>
            <person name="Blaxter L. M."/>
        </authorList>
    </citation>
    <scope>NUCLEOTIDE SEQUENCE [LARGE SCALE GENOMIC DNA]</scope>
</reference>
<dbReference type="WBParaSite" id="nOo.2.0.1.t00837-RA">
    <property type="protein sequence ID" value="nOo.2.0.1.t00837-RA"/>
    <property type="gene ID" value="nOo.2.0.1.g00837"/>
</dbReference>
<evidence type="ECO:0000313" key="2">
    <source>
        <dbReference type="EMBL" id="VDK62927.1"/>
    </source>
</evidence>
<dbReference type="EMBL" id="UYRW01000090">
    <property type="protein sequence ID" value="VDK62927.1"/>
    <property type="molecule type" value="Genomic_DNA"/>
</dbReference>
<evidence type="ECO:0000256" key="1">
    <source>
        <dbReference type="SAM" id="Phobius"/>
    </source>
</evidence>
<dbReference type="OrthoDB" id="5825430at2759"/>
<keyword evidence="1" id="KW-1133">Transmembrane helix</keyword>
<protein>
    <submittedName>
        <fullName evidence="4">Transmembrane protein</fullName>
    </submittedName>
</protein>
<dbReference type="Proteomes" id="UP000271087">
    <property type="component" value="Unassembled WGS sequence"/>
</dbReference>
<sequence length="136" mass="16032">MYCSITATCTFFILPALLLESFFLIKVSLLRHFEHNSDKPTPRIQWVPVVQRNFTQMSYEQDDHEVSYQSMEMDNIRKWTWKMGNEKIRTFKQQMQKVIAENTTKSSIAAKSASFISQTHLIFAIWPFIILFCAIK</sequence>
<evidence type="ECO:0000313" key="3">
    <source>
        <dbReference type="Proteomes" id="UP000271087"/>
    </source>
</evidence>
<proteinExistence type="predicted"/>
<dbReference type="AlphaFoldDB" id="A0A182DYT4"/>
<feature type="transmembrane region" description="Helical" evidence="1">
    <location>
        <begin position="115"/>
        <end position="135"/>
    </location>
</feature>
<name>A0A182DYT4_ONCOC</name>
<evidence type="ECO:0000313" key="4">
    <source>
        <dbReference type="WBParaSite" id="nOo.2.0.1.t00837-RA"/>
    </source>
</evidence>
<reference evidence="4" key="1">
    <citation type="submission" date="2016-06" db="UniProtKB">
        <authorList>
            <consortium name="WormBaseParasite"/>
        </authorList>
    </citation>
    <scope>IDENTIFICATION</scope>
</reference>
<keyword evidence="1" id="KW-0472">Membrane</keyword>
<gene>
    <name evidence="2" type="ORF">NOO_LOCUS837</name>
</gene>
<organism evidence="4">
    <name type="scientific">Onchocerca ochengi</name>
    <name type="common">Filarial nematode worm</name>
    <dbReference type="NCBI Taxonomy" id="42157"/>
    <lineage>
        <taxon>Eukaryota</taxon>
        <taxon>Metazoa</taxon>
        <taxon>Ecdysozoa</taxon>
        <taxon>Nematoda</taxon>
        <taxon>Chromadorea</taxon>
        <taxon>Rhabditida</taxon>
        <taxon>Spirurina</taxon>
        <taxon>Spiruromorpha</taxon>
        <taxon>Filarioidea</taxon>
        <taxon>Onchocercidae</taxon>
        <taxon>Onchocerca</taxon>
    </lineage>
</organism>
<keyword evidence="1" id="KW-0812">Transmembrane</keyword>